<evidence type="ECO:0000256" key="3">
    <source>
        <dbReference type="ARBA" id="ARBA00012058"/>
    </source>
</evidence>
<organism evidence="13 14">
    <name type="scientific">Candidatus Roizmanbacteria bacterium RIFOXYA1_FULL_41_12</name>
    <dbReference type="NCBI Taxonomy" id="1802082"/>
    <lineage>
        <taxon>Bacteria</taxon>
        <taxon>Candidatus Roizmaniibacteriota</taxon>
    </lineage>
</organism>
<name>A0A1F7K9Y4_9BACT</name>
<dbReference type="PANTHER" id="PTHR11902:SF1">
    <property type="entry name" value="ENOLASE"/>
    <property type="match status" value="1"/>
</dbReference>
<dbReference type="InterPro" id="IPR000941">
    <property type="entry name" value="Enolase"/>
</dbReference>
<keyword evidence="6 10" id="KW-0460">Magnesium</keyword>
<feature type="active site" description="Proton acceptor" evidence="9">
    <location>
        <position position="334"/>
    </location>
</feature>
<feature type="domain" description="Enolase N-terminal" evidence="12">
    <location>
        <begin position="5"/>
        <end position="123"/>
    </location>
</feature>
<keyword evidence="7" id="KW-0324">Glycolysis</keyword>
<feature type="binding site" evidence="10">
    <location>
        <position position="309"/>
    </location>
    <ligand>
        <name>Mg(2+)</name>
        <dbReference type="ChEBI" id="CHEBI:18420"/>
    </ligand>
</feature>
<dbReference type="GO" id="GO:0004634">
    <property type="term" value="F:phosphopyruvate hydratase activity"/>
    <property type="evidence" value="ECO:0007669"/>
    <property type="project" value="UniProtKB-EC"/>
</dbReference>
<dbReference type="SUPFAM" id="SSF54826">
    <property type="entry name" value="Enolase N-terminal domain-like"/>
    <property type="match status" value="1"/>
</dbReference>
<dbReference type="Pfam" id="PF03952">
    <property type="entry name" value="Enolase_N"/>
    <property type="match status" value="1"/>
</dbReference>
<dbReference type="EMBL" id="MGBG01000018">
    <property type="protein sequence ID" value="OGK64630.1"/>
    <property type="molecule type" value="Genomic_DNA"/>
</dbReference>
<dbReference type="GO" id="GO:0000015">
    <property type="term" value="C:phosphopyruvate hydratase complex"/>
    <property type="evidence" value="ECO:0007669"/>
    <property type="project" value="InterPro"/>
</dbReference>
<gene>
    <name evidence="13" type="ORF">A2209_03510</name>
</gene>
<feature type="binding site" evidence="10">
    <location>
        <position position="282"/>
    </location>
    <ligand>
        <name>Mg(2+)</name>
        <dbReference type="ChEBI" id="CHEBI:18420"/>
    </ligand>
</feature>
<comment type="caution">
    <text evidence="13">The sequence shown here is derived from an EMBL/GenBank/DDBJ whole genome shotgun (WGS) entry which is preliminary data.</text>
</comment>
<dbReference type="InterPro" id="IPR029017">
    <property type="entry name" value="Enolase-like_N"/>
</dbReference>
<sequence length="412" mass="46361">MSGLIKALKAYPEYDSSGNLTIGGKLVLDDGREVMTSVANHSSKKETVTFLETGKAVGYINELLSPKLVNISPNDYKKIDLWLDRIDQSPNKQSLGLNTTHLVSKLIYKAGALVSSKPLYIYLNEIFSQNFQTTALKQIPIPIFTLISGASHGSASLNFQEFSIIFASNHRYSESVRRASDLHKELEKVFRYRNINSGVGNDGAYVPNLSSNFDALEIIKEALLKNGYKVGIDVFFALDIAASYFYKGGKYYVSEEVGTSDTNHLLELYEKIFKEYRFLILEDPFTETDTEGWKQAMLKFSNRAYLLGDDLLMTNKTKLEKAAKNNLCSLADVKITLQPTIWNVMDFISACQKLSIKVVMSQTAFETNDDFISDLAVATQSQYVKFGPLIRGERVAKHNRLLLIEEEIFPHE</sequence>
<dbReference type="GO" id="GO:0000287">
    <property type="term" value="F:magnesium ion binding"/>
    <property type="evidence" value="ECO:0007669"/>
    <property type="project" value="InterPro"/>
</dbReference>
<comment type="pathway">
    <text evidence="1">Carbohydrate degradation; glycolysis; pyruvate from D-glyceraldehyde 3-phosphate: step 4/5.</text>
</comment>
<evidence type="ECO:0000256" key="6">
    <source>
        <dbReference type="ARBA" id="ARBA00022842"/>
    </source>
</evidence>
<dbReference type="SMART" id="SM01193">
    <property type="entry name" value="Enolase_N"/>
    <property type="match status" value="1"/>
</dbReference>
<evidence type="ECO:0000313" key="13">
    <source>
        <dbReference type="EMBL" id="OGK64630.1"/>
    </source>
</evidence>
<evidence type="ECO:0000259" key="12">
    <source>
        <dbReference type="SMART" id="SM01193"/>
    </source>
</evidence>
<dbReference type="InterPro" id="IPR036849">
    <property type="entry name" value="Enolase-like_C_sf"/>
</dbReference>
<protein>
    <recommendedName>
        <fullName evidence="4">Enolase</fullName>
        <ecNumber evidence="3">4.2.1.11</ecNumber>
    </recommendedName>
</protein>
<keyword evidence="8" id="KW-0456">Lyase</keyword>
<dbReference type="PIRSF" id="PIRSF001400">
    <property type="entry name" value="Enolase"/>
    <property type="match status" value="1"/>
</dbReference>
<evidence type="ECO:0000256" key="9">
    <source>
        <dbReference type="PIRSR" id="PIRSR001400-1"/>
    </source>
</evidence>
<comment type="cofactor">
    <cofactor evidence="10">
        <name>Mg(2+)</name>
        <dbReference type="ChEBI" id="CHEBI:18420"/>
    </cofactor>
    <text evidence="10">Mg(2+) is required for catalysis and for stabilizing the dimer.</text>
</comment>
<evidence type="ECO:0000313" key="14">
    <source>
        <dbReference type="Proteomes" id="UP000178450"/>
    </source>
</evidence>
<dbReference type="Gene3D" id="3.20.20.120">
    <property type="entry name" value="Enolase-like C-terminal domain"/>
    <property type="match status" value="1"/>
</dbReference>
<dbReference type="EC" id="4.2.1.11" evidence="3"/>
<dbReference type="AlphaFoldDB" id="A0A1F7K9Y4"/>
<evidence type="ECO:0000256" key="10">
    <source>
        <dbReference type="PIRSR" id="PIRSR001400-3"/>
    </source>
</evidence>
<dbReference type="PANTHER" id="PTHR11902">
    <property type="entry name" value="ENOLASE"/>
    <property type="match status" value="1"/>
</dbReference>
<dbReference type="InterPro" id="IPR020810">
    <property type="entry name" value="Enolase_C"/>
</dbReference>
<evidence type="ECO:0000256" key="2">
    <source>
        <dbReference type="ARBA" id="ARBA00009604"/>
    </source>
</evidence>
<feature type="active site" description="Proton donor" evidence="9">
    <location>
        <position position="202"/>
    </location>
</feature>
<accession>A0A1F7K9Y4</accession>
<dbReference type="Pfam" id="PF00113">
    <property type="entry name" value="Enolase_C"/>
    <property type="match status" value="1"/>
</dbReference>
<reference evidence="13 14" key="1">
    <citation type="journal article" date="2016" name="Nat. Commun.">
        <title>Thousands of microbial genomes shed light on interconnected biogeochemical processes in an aquifer system.</title>
        <authorList>
            <person name="Anantharaman K."/>
            <person name="Brown C.T."/>
            <person name="Hug L.A."/>
            <person name="Sharon I."/>
            <person name="Castelle C.J."/>
            <person name="Probst A.J."/>
            <person name="Thomas B.C."/>
            <person name="Singh A."/>
            <person name="Wilkins M.J."/>
            <person name="Karaoz U."/>
            <person name="Brodie E.L."/>
            <person name="Williams K.H."/>
            <person name="Hubbard S.S."/>
            <person name="Banfield J.F."/>
        </authorList>
    </citation>
    <scope>NUCLEOTIDE SEQUENCE [LARGE SCALE GENOMIC DNA]</scope>
</reference>
<dbReference type="Proteomes" id="UP000178450">
    <property type="component" value="Unassembled WGS sequence"/>
</dbReference>
<evidence type="ECO:0000259" key="11">
    <source>
        <dbReference type="SMART" id="SM01192"/>
    </source>
</evidence>
<proteinExistence type="inferred from homology"/>
<feature type="binding site" evidence="10">
    <location>
        <position position="239"/>
    </location>
    <ligand>
        <name>Mg(2+)</name>
        <dbReference type="ChEBI" id="CHEBI:18420"/>
    </ligand>
</feature>
<dbReference type="GO" id="GO:0006096">
    <property type="term" value="P:glycolytic process"/>
    <property type="evidence" value="ECO:0007669"/>
    <property type="project" value="UniProtKB-UniPathway"/>
</dbReference>
<dbReference type="Gene3D" id="3.30.390.10">
    <property type="entry name" value="Enolase-like, N-terminal domain"/>
    <property type="match status" value="1"/>
</dbReference>
<dbReference type="SMART" id="SM01192">
    <property type="entry name" value="Enolase_C"/>
    <property type="match status" value="1"/>
</dbReference>
<dbReference type="PRINTS" id="PR00148">
    <property type="entry name" value="ENOLASE"/>
</dbReference>
<evidence type="ECO:0000256" key="8">
    <source>
        <dbReference type="ARBA" id="ARBA00023239"/>
    </source>
</evidence>
<keyword evidence="10" id="KW-0479">Metal-binding</keyword>
<dbReference type="UniPathway" id="UPA00109">
    <property type="reaction ID" value="UER00187"/>
</dbReference>
<dbReference type="SUPFAM" id="SSF51604">
    <property type="entry name" value="Enolase C-terminal domain-like"/>
    <property type="match status" value="1"/>
</dbReference>
<dbReference type="InterPro" id="IPR020811">
    <property type="entry name" value="Enolase_N"/>
</dbReference>
<feature type="domain" description="Enolase C-terminal TIM barrel" evidence="11">
    <location>
        <begin position="136"/>
        <end position="411"/>
    </location>
</feature>
<evidence type="ECO:0000256" key="4">
    <source>
        <dbReference type="ARBA" id="ARBA00017068"/>
    </source>
</evidence>
<evidence type="ECO:0000256" key="1">
    <source>
        <dbReference type="ARBA" id="ARBA00005031"/>
    </source>
</evidence>
<evidence type="ECO:0000256" key="5">
    <source>
        <dbReference type="ARBA" id="ARBA00022525"/>
    </source>
</evidence>
<comment type="similarity">
    <text evidence="2">Belongs to the enolase family.</text>
</comment>
<evidence type="ECO:0000256" key="7">
    <source>
        <dbReference type="ARBA" id="ARBA00023152"/>
    </source>
</evidence>
<keyword evidence="5" id="KW-0964">Secreted</keyword>